<evidence type="ECO:0000313" key="3">
    <source>
        <dbReference type="EMBL" id="RWZ52984.1"/>
    </source>
</evidence>
<feature type="compositionally biased region" description="Basic residues" evidence="1">
    <location>
        <begin position="1"/>
        <end position="20"/>
    </location>
</feature>
<gene>
    <name evidence="3" type="ORF">ELQ90_03355</name>
</gene>
<feature type="transmembrane region" description="Helical" evidence="2">
    <location>
        <begin position="53"/>
        <end position="70"/>
    </location>
</feature>
<protein>
    <recommendedName>
        <fullName evidence="5">Low temperature requirement protein A</fullName>
    </recommendedName>
</protein>
<comment type="caution">
    <text evidence="3">The sequence shown here is derived from an EMBL/GenBank/DDBJ whole genome shotgun (WGS) entry which is preliminary data.</text>
</comment>
<evidence type="ECO:0000313" key="4">
    <source>
        <dbReference type="Proteomes" id="UP000288547"/>
    </source>
</evidence>
<dbReference type="Proteomes" id="UP000288547">
    <property type="component" value="Unassembled WGS sequence"/>
</dbReference>
<name>A0A3S5CFH4_9MICO</name>
<evidence type="ECO:0008006" key="5">
    <source>
        <dbReference type="Google" id="ProtNLM"/>
    </source>
</evidence>
<evidence type="ECO:0000256" key="2">
    <source>
        <dbReference type="SAM" id="Phobius"/>
    </source>
</evidence>
<feature type="transmembrane region" description="Helical" evidence="2">
    <location>
        <begin position="144"/>
        <end position="177"/>
    </location>
</feature>
<keyword evidence="2" id="KW-1133">Transmembrane helix</keyword>
<sequence length="189" mass="20301">MPRGRRDRSTRSRRPARRGRSHADPRDYFTGPILRFPPPAPAHRRTAPRPSDTRGAIAGIQVLWVAWWLTTFRGSFVFGYVHYVIFAAAGAFSAGIEVAIDHDTHQADLEAAVAAATTTVPVALFVLGIWFLALRDTLPSWANAAVVALAVGIGASALGPLSLVVAAVAMVTIVVVLEVTEKRPAARDD</sequence>
<dbReference type="EMBL" id="RZNB01000001">
    <property type="protein sequence ID" value="RWZ52984.1"/>
    <property type="molecule type" value="Genomic_DNA"/>
</dbReference>
<keyword evidence="4" id="KW-1185">Reference proteome</keyword>
<accession>A0A3S5CFH4</accession>
<keyword evidence="2" id="KW-0812">Transmembrane</keyword>
<organism evidence="3 4">
    <name type="scientific">Labedella phragmitis</name>
    <dbReference type="NCBI Taxonomy" id="2498849"/>
    <lineage>
        <taxon>Bacteria</taxon>
        <taxon>Bacillati</taxon>
        <taxon>Actinomycetota</taxon>
        <taxon>Actinomycetes</taxon>
        <taxon>Micrococcales</taxon>
        <taxon>Microbacteriaceae</taxon>
        <taxon>Labedella</taxon>
    </lineage>
</organism>
<keyword evidence="2" id="KW-0472">Membrane</keyword>
<feature type="transmembrane region" description="Helical" evidence="2">
    <location>
        <begin position="76"/>
        <end position="100"/>
    </location>
</feature>
<dbReference type="Pfam" id="PF06772">
    <property type="entry name" value="LtrA"/>
    <property type="match status" value="1"/>
</dbReference>
<proteinExistence type="predicted"/>
<reference evidence="3 4" key="1">
    <citation type="submission" date="2018-12" db="EMBL/GenBank/DDBJ databases">
        <authorList>
            <person name="Li F."/>
        </authorList>
    </citation>
    <scope>NUCLEOTIDE SEQUENCE [LARGE SCALE GENOMIC DNA]</scope>
    <source>
        <strain evidence="3 4">11W25H-1</strain>
    </source>
</reference>
<dbReference type="OrthoDB" id="7698234at2"/>
<feature type="transmembrane region" description="Helical" evidence="2">
    <location>
        <begin position="112"/>
        <end position="132"/>
    </location>
</feature>
<dbReference type="AlphaFoldDB" id="A0A3S5CFH4"/>
<dbReference type="InterPro" id="IPR010640">
    <property type="entry name" value="Low_temperature_requirement_A"/>
</dbReference>
<evidence type="ECO:0000256" key="1">
    <source>
        <dbReference type="SAM" id="MobiDB-lite"/>
    </source>
</evidence>
<feature type="region of interest" description="Disordered" evidence="1">
    <location>
        <begin position="1"/>
        <end position="51"/>
    </location>
</feature>